<dbReference type="Pfam" id="PF00043">
    <property type="entry name" value="GST_C"/>
    <property type="match status" value="1"/>
</dbReference>
<organism evidence="5 6">
    <name type="scientific">Exophiala sideris</name>
    <dbReference type="NCBI Taxonomy" id="1016849"/>
    <lineage>
        <taxon>Eukaryota</taxon>
        <taxon>Fungi</taxon>
        <taxon>Dikarya</taxon>
        <taxon>Ascomycota</taxon>
        <taxon>Pezizomycotina</taxon>
        <taxon>Eurotiomycetes</taxon>
        <taxon>Chaetothyriomycetidae</taxon>
        <taxon>Chaetothyriales</taxon>
        <taxon>Herpotrichiellaceae</taxon>
        <taxon>Exophiala</taxon>
    </lineage>
</organism>
<dbReference type="Gene3D" id="1.20.1050.130">
    <property type="match status" value="1"/>
</dbReference>
<feature type="domain" description="GST C-terminal" evidence="4">
    <location>
        <begin position="98"/>
        <end position="221"/>
    </location>
</feature>
<dbReference type="SFLD" id="SFLDS00019">
    <property type="entry name" value="Glutathione_Transferase_(cytos"/>
    <property type="match status" value="1"/>
</dbReference>
<dbReference type="SFLD" id="SFLDG00358">
    <property type="entry name" value="Main_(cytGST)"/>
    <property type="match status" value="1"/>
</dbReference>
<protein>
    <recommendedName>
        <fullName evidence="7">Glutathione S-transferase</fullName>
    </recommendedName>
</protein>
<dbReference type="AlphaFoldDB" id="A0A0D1YQ13"/>
<dbReference type="HOGENOM" id="CLU_011226_14_2_1"/>
<proteinExistence type="inferred from homology"/>
<dbReference type="SUPFAM" id="SSF52833">
    <property type="entry name" value="Thioredoxin-like"/>
    <property type="match status" value="1"/>
</dbReference>
<dbReference type="InterPro" id="IPR004045">
    <property type="entry name" value="Glutathione_S-Trfase_N"/>
</dbReference>
<evidence type="ECO:0000259" key="3">
    <source>
        <dbReference type="PROSITE" id="PS50404"/>
    </source>
</evidence>
<dbReference type="OrthoDB" id="422574at2759"/>
<dbReference type="PROSITE" id="PS50404">
    <property type="entry name" value="GST_NTER"/>
    <property type="match status" value="1"/>
</dbReference>
<dbReference type="InterPro" id="IPR010987">
    <property type="entry name" value="Glutathione-S-Trfase_C-like"/>
</dbReference>
<dbReference type="Proteomes" id="UP000053599">
    <property type="component" value="Unassembled WGS sequence"/>
</dbReference>
<dbReference type="InterPro" id="IPR004046">
    <property type="entry name" value="GST_C"/>
</dbReference>
<dbReference type="InterPro" id="IPR036282">
    <property type="entry name" value="Glutathione-S-Trfase_C_sf"/>
</dbReference>
<evidence type="ECO:0000256" key="2">
    <source>
        <dbReference type="RuleBase" id="RU003494"/>
    </source>
</evidence>
<reference evidence="5 6" key="1">
    <citation type="submission" date="2015-01" db="EMBL/GenBank/DDBJ databases">
        <title>The Genome Sequence of Exophiala sideris CBS121828.</title>
        <authorList>
            <consortium name="The Broad Institute Genomics Platform"/>
            <person name="Cuomo C."/>
            <person name="de Hoog S."/>
            <person name="Gorbushina A."/>
            <person name="Stielow B."/>
            <person name="Teixiera M."/>
            <person name="Abouelleil A."/>
            <person name="Chapman S.B."/>
            <person name="Priest M."/>
            <person name="Young S.K."/>
            <person name="Wortman J."/>
            <person name="Nusbaum C."/>
            <person name="Birren B."/>
        </authorList>
    </citation>
    <scope>NUCLEOTIDE SEQUENCE [LARGE SCALE GENOMIC DNA]</scope>
    <source>
        <strain evidence="5 6">CBS 121828</strain>
    </source>
</reference>
<dbReference type="Pfam" id="PF02798">
    <property type="entry name" value="GST_N"/>
    <property type="match status" value="1"/>
</dbReference>
<evidence type="ECO:0000313" key="5">
    <source>
        <dbReference type="EMBL" id="KIV77058.1"/>
    </source>
</evidence>
<dbReference type="EMBL" id="KN846954">
    <property type="protein sequence ID" value="KIV77058.1"/>
    <property type="molecule type" value="Genomic_DNA"/>
</dbReference>
<feature type="domain" description="GST N-terminal" evidence="3">
    <location>
        <begin position="6"/>
        <end position="92"/>
    </location>
</feature>
<dbReference type="STRING" id="1016849.A0A0D1YQ13"/>
<dbReference type="PROSITE" id="PS50405">
    <property type="entry name" value="GST_CTER"/>
    <property type="match status" value="1"/>
</dbReference>
<dbReference type="PANTHER" id="PTHR44051">
    <property type="entry name" value="GLUTATHIONE S-TRANSFERASE-RELATED"/>
    <property type="match status" value="1"/>
</dbReference>
<gene>
    <name evidence="5" type="ORF">PV11_08894</name>
</gene>
<dbReference type="InterPro" id="IPR036249">
    <property type="entry name" value="Thioredoxin-like_sf"/>
</dbReference>
<dbReference type="InterPro" id="IPR040079">
    <property type="entry name" value="Glutathione_S-Trfase"/>
</dbReference>
<name>A0A0D1YQ13_9EURO</name>
<evidence type="ECO:0000313" key="6">
    <source>
        <dbReference type="Proteomes" id="UP000053599"/>
    </source>
</evidence>
<evidence type="ECO:0000256" key="1">
    <source>
        <dbReference type="ARBA" id="ARBA00007409"/>
    </source>
</evidence>
<evidence type="ECO:0008006" key="7">
    <source>
        <dbReference type="Google" id="ProtNLM"/>
    </source>
</evidence>
<sequence>MGSSKAQFTLHTHVTCPAAFKVAHVLSLLGLEYEPIYFDSVRITRGEKLKWFAALNPNGRSPVLIDHAQNDHVVWESTAILLYLVTLYDTEHKLYPKDVFEQSKVNQWMMLQASGQGPTMGQAFWFGYWHDEVLPSAYKRYVDETKRILNVLEIWLKERKWLVGEKMSIADVSYFSWYEEAYLVDVDLAKEFPAVNSWFETMKALPVIVAGSVGREMIKPKKLWERDDYKQDQAS</sequence>
<dbReference type="SFLD" id="SFLDG01151">
    <property type="entry name" value="Main.2:_Nu-like"/>
    <property type="match status" value="1"/>
</dbReference>
<comment type="similarity">
    <text evidence="1 2">Belongs to the GST superfamily.</text>
</comment>
<dbReference type="PANTHER" id="PTHR44051:SF3">
    <property type="entry name" value="TRANSCRIPTIONAL REGULATOR URE2"/>
    <property type="match status" value="1"/>
</dbReference>
<accession>A0A0D1YQ13</accession>
<evidence type="ECO:0000259" key="4">
    <source>
        <dbReference type="PROSITE" id="PS50405"/>
    </source>
</evidence>
<dbReference type="SUPFAM" id="SSF47616">
    <property type="entry name" value="GST C-terminal domain-like"/>
    <property type="match status" value="1"/>
</dbReference>